<feature type="transmembrane region" description="Helical" evidence="6">
    <location>
        <begin position="130"/>
        <end position="151"/>
    </location>
</feature>
<accession>A0AAD6I997</accession>
<gene>
    <name evidence="8" type="ORF">N7460_008122</name>
</gene>
<proteinExistence type="inferred from homology"/>
<dbReference type="GO" id="GO:0016020">
    <property type="term" value="C:membrane"/>
    <property type="evidence" value="ECO:0007669"/>
    <property type="project" value="UniProtKB-SubCell"/>
</dbReference>
<evidence type="ECO:0000313" key="8">
    <source>
        <dbReference type="EMBL" id="KAJ6038351.1"/>
    </source>
</evidence>
<sequence>MPRPRADHWEAVLIIVPTVCTGLATACFLLRLYSRCLATHKLRIEDALMGAGLLCTWGAAISIVYSAVHGVGTGGSIWALPREQRLRITLANWILQKFWPIAQVFVKISILIFLRRVVGVVDWVRRCATALIIFVVAWGITALIANTFQCWPVQYFWIKSIEGSCMSGQTTFYTIIGVFSVIEDVLILCLPLPVVWRLQMRLREKIELTVLFLIGCLVCIFSILRLLQLKNYLTDNLTYSSSMSLIWAILELDMAIICGSLLLVKPLFRCCMGRVRRGLNRLNSCSHSFDSDRVAKSSHRGSGGTNGFEGWNAEMLTIPTAAR</sequence>
<dbReference type="Proteomes" id="UP001219568">
    <property type="component" value="Unassembled WGS sequence"/>
</dbReference>
<keyword evidence="4 6" id="KW-0472">Membrane</keyword>
<evidence type="ECO:0000256" key="4">
    <source>
        <dbReference type="ARBA" id="ARBA00023136"/>
    </source>
</evidence>
<feature type="transmembrane region" description="Helical" evidence="6">
    <location>
        <begin position="98"/>
        <end position="118"/>
    </location>
</feature>
<keyword evidence="3 6" id="KW-1133">Transmembrane helix</keyword>
<comment type="subcellular location">
    <subcellularLocation>
        <location evidence="1">Membrane</location>
        <topology evidence="1">Multi-pass membrane protein</topology>
    </subcellularLocation>
</comment>
<dbReference type="AlphaFoldDB" id="A0AAD6I997"/>
<dbReference type="PANTHER" id="PTHR33048:SF47">
    <property type="entry name" value="INTEGRAL MEMBRANE PROTEIN-RELATED"/>
    <property type="match status" value="1"/>
</dbReference>
<protein>
    <recommendedName>
        <fullName evidence="7">Rhodopsin domain-containing protein</fullName>
    </recommendedName>
</protein>
<dbReference type="InterPro" id="IPR049326">
    <property type="entry name" value="Rhodopsin_dom_fungi"/>
</dbReference>
<evidence type="ECO:0000256" key="6">
    <source>
        <dbReference type="SAM" id="Phobius"/>
    </source>
</evidence>
<comment type="caution">
    <text evidence="8">The sequence shown here is derived from an EMBL/GenBank/DDBJ whole genome shotgun (WGS) entry which is preliminary data.</text>
</comment>
<evidence type="ECO:0000256" key="1">
    <source>
        <dbReference type="ARBA" id="ARBA00004141"/>
    </source>
</evidence>
<evidence type="ECO:0000259" key="7">
    <source>
        <dbReference type="Pfam" id="PF20684"/>
    </source>
</evidence>
<name>A0AAD6I997_PENCN</name>
<reference evidence="8" key="1">
    <citation type="journal article" date="2023" name="IMA Fungus">
        <title>Comparative genomic study of the Penicillium genus elucidates a diverse pangenome and 15 lateral gene transfer events.</title>
        <authorList>
            <person name="Petersen C."/>
            <person name="Sorensen T."/>
            <person name="Nielsen M.R."/>
            <person name="Sondergaard T.E."/>
            <person name="Sorensen J.L."/>
            <person name="Fitzpatrick D.A."/>
            <person name="Frisvad J.C."/>
            <person name="Nielsen K.L."/>
        </authorList>
    </citation>
    <scope>NUCLEOTIDE SEQUENCE</scope>
    <source>
        <strain evidence="8">IBT 15450</strain>
    </source>
</reference>
<feature type="non-terminal residue" evidence="8">
    <location>
        <position position="323"/>
    </location>
</feature>
<feature type="transmembrane region" description="Helical" evidence="6">
    <location>
        <begin position="54"/>
        <end position="78"/>
    </location>
</feature>
<dbReference type="EMBL" id="JAQJZL010000009">
    <property type="protein sequence ID" value="KAJ6038351.1"/>
    <property type="molecule type" value="Genomic_DNA"/>
</dbReference>
<feature type="transmembrane region" description="Helical" evidence="6">
    <location>
        <begin position="171"/>
        <end position="196"/>
    </location>
</feature>
<evidence type="ECO:0000313" key="9">
    <source>
        <dbReference type="Proteomes" id="UP001219568"/>
    </source>
</evidence>
<feature type="transmembrane region" description="Helical" evidence="6">
    <location>
        <begin position="208"/>
        <end position="227"/>
    </location>
</feature>
<keyword evidence="2 6" id="KW-0812">Transmembrane</keyword>
<organism evidence="8 9">
    <name type="scientific">Penicillium canescens</name>
    <dbReference type="NCBI Taxonomy" id="5083"/>
    <lineage>
        <taxon>Eukaryota</taxon>
        <taxon>Fungi</taxon>
        <taxon>Dikarya</taxon>
        <taxon>Ascomycota</taxon>
        <taxon>Pezizomycotina</taxon>
        <taxon>Eurotiomycetes</taxon>
        <taxon>Eurotiomycetidae</taxon>
        <taxon>Eurotiales</taxon>
        <taxon>Aspergillaceae</taxon>
        <taxon>Penicillium</taxon>
    </lineage>
</organism>
<evidence type="ECO:0000256" key="3">
    <source>
        <dbReference type="ARBA" id="ARBA00022989"/>
    </source>
</evidence>
<dbReference type="PANTHER" id="PTHR33048">
    <property type="entry name" value="PTH11-LIKE INTEGRAL MEMBRANE PROTEIN (AFU_ORTHOLOGUE AFUA_5G11245)"/>
    <property type="match status" value="1"/>
</dbReference>
<evidence type="ECO:0000256" key="5">
    <source>
        <dbReference type="ARBA" id="ARBA00038359"/>
    </source>
</evidence>
<dbReference type="InterPro" id="IPR052337">
    <property type="entry name" value="SAT4-like"/>
</dbReference>
<reference evidence="8" key="2">
    <citation type="submission" date="2023-01" db="EMBL/GenBank/DDBJ databases">
        <authorList>
            <person name="Petersen C."/>
        </authorList>
    </citation>
    <scope>NUCLEOTIDE SEQUENCE</scope>
    <source>
        <strain evidence="8">IBT 15450</strain>
    </source>
</reference>
<keyword evidence="9" id="KW-1185">Reference proteome</keyword>
<dbReference type="PROSITE" id="PS51257">
    <property type="entry name" value="PROKAR_LIPOPROTEIN"/>
    <property type="match status" value="1"/>
</dbReference>
<feature type="transmembrane region" description="Helical" evidence="6">
    <location>
        <begin position="12"/>
        <end position="33"/>
    </location>
</feature>
<feature type="domain" description="Rhodopsin" evidence="7">
    <location>
        <begin position="30"/>
        <end position="269"/>
    </location>
</feature>
<comment type="similarity">
    <text evidence="5">Belongs to the SAT4 family.</text>
</comment>
<dbReference type="Pfam" id="PF20684">
    <property type="entry name" value="Fung_rhodopsin"/>
    <property type="match status" value="1"/>
</dbReference>
<evidence type="ECO:0000256" key="2">
    <source>
        <dbReference type="ARBA" id="ARBA00022692"/>
    </source>
</evidence>
<feature type="transmembrane region" description="Helical" evidence="6">
    <location>
        <begin position="247"/>
        <end position="268"/>
    </location>
</feature>